<comment type="caution">
    <text evidence="3">The sequence shown here is derived from an EMBL/GenBank/DDBJ whole genome shotgun (WGS) entry which is preliminary data.</text>
</comment>
<dbReference type="InterPro" id="IPR002987">
    <property type="entry name" value="NaCa_exhngr1"/>
</dbReference>
<proteinExistence type="predicted"/>
<evidence type="ECO:0000313" key="4">
    <source>
        <dbReference type="Proteomes" id="UP000236370"/>
    </source>
</evidence>
<reference evidence="3 4" key="1">
    <citation type="submission" date="2017-12" db="EMBL/GenBank/DDBJ databases">
        <title>High-resolution comparative analysis of great ape genomes.</title>
        <authorList>
            <person name="Pollen A."/>
            <person name="Hastie A."/>
            <person name="Hormozdiari F."/>
            <person name="Dougherty M."/>
            <person name="Liu R."/>
            <person name="Chaisson M."/>
            <person name="Hoppe E."/>
            <person name="Hill C."/>
            <person name="Pang A."/>
            <person name="Hillier L."/>
            <person name="Baker C."/>
            <person name="Armstrong J."/>
            <person name="Shendure J."/>
            <person name="Paten B."/>
            <person name="Wilson R."/>
            <person name="Chao H."/>
            <person name="Schneider V."/>
            <person name="Ventura M."/>
            <person name="Kronenberg Z."/>
            <person name="Murali S."/>
            <person name="Gordon D."/>
            <person name="Cantsilieris S."/>
            <person name="Munson K."/>
            <person name="Nelson B."/>
            <person name="Raja A."/>
            <person name="Underwood J."/>
            <person name="Diekhans M."/>
            <person name="Fiddes I."/>
            <person name="Haussler D."/>
            <person name="Eichler E."/>
        </authorList>
    </citation>
    <scope>NUCLEOTIDE SEQUENCE [LARGE SCALE GENOMIC DNA]</scope>
    <source>
        <strain evidence="3">Yerkes chimp pedigree #C0471</strain>
        <tissue evidence="3">Blood</tissue>
    </source>
</reference>
<accession>A0A2J8LKW1</accession>
<gene>
    <name evidence="3" type="ORF">CK820_G0027946</name>
</gene>
<feature type="non-terminal residue" evidence="3">
    <location>
        <position position="87"/>
    </location>
</feature>
<organism evidence="3 4">
    <name type="scientific">Pan troglodytes</name>
    <name type="common">Chimpanzee</name>
    <dbReference type="NCBI Taxonomy" id="9598"/>
    <lineage>
        <taxon>Eukaryota</taxon>
        <taxon>Metazoa</taxon>
        <taxon>Chordata</taxon>
        <taxon>Craniata</taxon>
        <taxon>Vertebrata</taxon>
        <taxon>Euteleostomi</taxon>
        <taxon>Mammalia</taxon>
        <taxon>Eutheria</taxon>
        <taxon>Euarchontoglires</taxon>
        <taxon>Primates</taxon>
        <taxon>Haplorrhini</taxon>
        <taxon>Catarrhini</taxon>
        <taxon>Hominidae</taxon>
        <taxon>Pan</taxon>
    </lineage>
</organism>
<feature type="signal peptide" evidence="1">
    <location>
        <begin position="1"/>
        <end position="35"/>
    </location>
</feature>
<evidence type="ECO:0000313" key="2">
    <source>
        <dbReference type="EMBL" id="PNI47912.1"/>
    </source>
</evidence>
<keyword evidence="1" id="KW-0732">Signal</keyword>
<sequence>MYNMRRLSLSPTFSMGFHLLVIVTLLFSHVDHVIAETEMEGEGNETGECTGSYYCKKGVILPIWEPQDPSFGDKIARATVYFVAMVY</sequence>
<protein>
    <submittedName>
        <fullName evidence="2">SLC8A1 isoform 10</fullName>
    </submittedName>
    <submittedName>
        <fullName evidence="3">SLC8A1 isoform 11</fullName>
    </submittedName>
</protein>
<dbReference type="PRINTS" id="PR01260">
    <property type="entry name" value="NACAEXCHNGR1"/>
</dbReference>
<dbReference type="GO" id="GO:0016020">
    <property type="term" value="C:membrane"/>
    <property type="evidence" value="ECO:0007669"/>
    <property type="project" value="InterPro"/>
</dbReference>
<evidence type="ECO:0000313" key="3">
    <source>
        <dbReference type="EMBL" id="PNI47913.1"/>
    </source>
</evidence>
<name>A0A2J8LKW1_PANTR</name>
<feature type="chain" id="PRO_5014559711" evidence="1">
    <location>
        <begin position="36"/>
        <end position="87"/>
    </location>
</feature>
<dbReference type="GO" id="GO:0005432">
    <property type="term" value="F:calcium:sodium antiporter activity"/>
    <property type="evidence" value="ECO:0007669"/>
    <property type="project" value="InterPro"/>
</dbReference>
<dbReference type="EMBL" id="NBAG03000286">
    <property type="protein sequence ID" value="PNI47912.1"/>
    <property type="molecule type" value="Genomic_DNA"/>
</dbReference>
<dbReference type="AlphaFoldDB" id="A0A2J8LKW1"/>
<evidence type="ECO:0000256" key="1">
    <source>
        <dbReference type="SAM" id="SignalP"/>
    </source>
</evidence>
<dbReference type="EMBL" id="NBAG03000286">
    <property type="protein sequence ID" value="PNI47913.1"/>
    <property type="molecule type" value="Genomic_DNA"/>
</dbReference>
<dbReference type="Proteomes" id="UP000236370">
    <property type="component" value="Unassembled WGS sequence"/>
</dbReference>